<dbReference type="Gene3D" id="3.60.40.10">
    <property type="entry name" value="PPM-type phosphatase domain"/>
    <property type="match status" value="1"/>
</dbReference>
<dbReference type="SUPFAM" id="SSF81606">
    <property type="entry name" value="PP2C-like"/>
    <property type="match status" value="1"/>
</dbReference>
<dbReference type="RefSeq" id="WP_253761330.1">
    <property type="nucleotide sequence ID" value="NZ_JAMZDZ010000001.1"/>
</dbReference>
<evidence type="ECO:0000313" key="2">
    <source>
        <dbReference type="EMBL" id="MFC4134521.1"/>
    </source>
</evidence>
<evidence type="ECO:0000259" key="1">
    <source>
        <dbReference type="PROSITE" id="PS51746"/>
    </source>
</evidence>
<dbReference type="InterPro" id="IPR001932">
    <property type="entry name" value="PPM-type_phosphatase-like_dom"/>
</dbReference>
<dbReference type="Proteomes" id="UP001595816">
    <property type="component" value="Unassembled WGS sequence"/>
</dbReference>
<dbReference type="Pfam" id="PF13672">
    <property type="entry name" value="PP2C_2"/>
    <property type="match status" value="1"/>
</dbReference>
<evidence type="ECO:0000313" key="3">
    <source>
        <dbReference type="Proteomes" id="UP001595816"/>
    </source>
</evidence>
<dbReference type="InterPro" id="IPR036457">
    <property type="entry name" value="PPM-type-like_dom_sf"/>
</dbReference>
<keyword evidence="3" id="KW-1185">Reference proteome</keyword>
<protein>
    <submittedName>
        <fullName evidence="2">PP2C family protein-serine/threonine phosphatase</fullName>
        <ecNumber evidence="2">3.1.3.16</ecNumber>
    </submittedName>
</protein>
<reference evidence="3" key="1">
    <citation type="journal article" date="2019" name="Int. J. Syst. Evol. Microbiol.">
        <title>The Global Catalogue of Microorganisms (GCM) 10K type strain sequencing project: providing services to taxonomists for standard genome sequencing and annotation.</title>
        <authorList>
            <consortium name="The Broad Institute Genomics Platform"/>
            <consortium name="The Broad Institute Genome Sequencing Center for Infectious Disease"/>
            <person name="Wu L."/>
            <person name="Ma J."/>
        </authorList>
    </citation>
    <scope>NUCLEOTIDE SEQUENCE [LARGE SCALE GENOMIC DNA]</scope>
    <source>
        <strain evidence="3">CGMCC 4.7289</strain>
    </source>
</reference>
<dbReference type="PROSITE" id="PS51746">
    <property type="entry name" value="PPM_2"/>
    <property type="match status" value="1"/>
</dbReference>
<gene>
    <name evidence="2" type="ORF">ACFOZ4_28255</name>
</gene>
<dbReference type="GO" id="GO:0004722">
    <property type="term" value="F:protein serine/threonine phosphatase activity"/>
    <property type="evidence" value="ECO:0007669"/>
    <property type="project" value="UniProtKB-EC"/>
</dbReference>
<organism evidence="2 3">
    <name type="scientific">Hamadaea flava</name>
    <dbReference type="NCBI Taxonomy" id="1742688"/>
    <lineage>
        <taxon>Bacteria</taxon>
        <taxon>Bacillati</taxon>
        <taxon>Actinomycetota</taxon>
        <taxon>Actinomycetes</taxon>
        <taxon>Micromonosporales</taxon>
        <taxon>Micromonosporaceae</taxon>
        <taxon>Hamadaea</taxon>
    </lineage>
</organism>
<dbReference type="SMART" id="SM00331">
    <property type="entry name" value="PP2C_SIG"/>
    <property type="match status" value="1"/>
</dbReference>
<dbReference type="SMART" id="SM00332">
    <property type="entry name" value="PP2Cc"/>
    <property type="match status" value="1"/>
</dbReference>
<proteinExistence type="predicted"/>
<dbReference type="EC" id="3.1.3.16" evidence="2"/>
<accession>A0ABV8LU39</accession>
<dbReference type="EMBL" id="JBHSAY010000015">
    <property type="protein sequence ID" value="MFC4134521.1"/>
    <property type="molecule type" value="Genomic_DNA"/>
</dbReference>
<dbReference type="PANTHER" id="PTHR47992">
    <property type="entry name" value="PROTEIN PHOSPHATASE"/>
    <property type="match status" value="1"/>
</dbReference>
<dbReference type="InterPro" id="IPR015655">
    <property type="entry name" value="PP2C"/>
</dbReference>
<dbReference type="CDD" id="cd00143">
    <property type="entry name" value="PP2Cc"/>
    <property type="match status" value="1"/>
</dbReference>
<name>A0ABV8LU39_9ACTN</name>
<feature type="domain" description="PPM-type phosphatase" evidence="1">
    <location>
        <begin position="6"/>
        <end position="241"/>
    </location>
</feature>
<comment type="caution">
    <text evidence="2">The sequence shown here is derived from an EMBL/GenBank/DDBJ whole genome shotgun (WGS) entry which is preliminary data.</text>
</comment>
<sequence length="266" mass="28016">MSLALRSVLLTDLGLIRANNEDSAYAGSRLLVIADGVGGAPAGEDASAIVIRELAALETADLGDEPARVLLDHLMTANRGIYQATLDDPLKEGMGTTMTAVLLSADADDAAEVLVAHVGDSRAYLLREGELRRLTKDDTYVQSLIDRGVLSEDDARHHPQKSLITQSVQGLDFTTACSTVSIRPGDRFLLCSDGLSDIVTDHSIAHALQTHPEVKQAAEQLVKLALQAGAPDNVTVVVADVTTVEADPKGARRLPGVAQLAALLGL</sequence>
<keyword evidence="2" id="KW-0378">Hydrolase</keyword>